<keyword evidence="3" id="KW-1185">Reference proteome</keyword>
<gene>
    <name evidence="2" type="ORF">DWB77_06566</name>
</gene>
<feature type="region of interest" description="Disordered" evidence="1">
    <location>
        <begin position="89"/>
        <end position="109"/>
    </location>
</feature>
<evidence type="ECO:0000313" key="2">
    <source>
        <dbReference type="EMBL" id="AYG84352.1"/>
    </source>
</evidence>
<dbReference type="KEGG" id="shun:DWB77_06566"/>
<name>A0A387HRJ2_9ACTN</name>
<sequence length="109" mass="11780">MTVELHVATALLLDLDPARNPLPGREVARRPSPVDPMVTIVELETTDAPEGAALVDPIFRRAGFHDIRITEIRWYDRDGYFIAPGRAAPTAEAGARPAASTPRSLPLAA</sequence>
<protein>
    <submittedName>
        <fullName evidence="2">Uncharacterized protein</fullName>
    </submittedName>
</protein>
<feature type="compositionally biased region" description="Low complexity" evidence="1">
    <location>
        <begin position="89"/>
        <end position="102"/>
    </location>
</feature>
<evidence type="ECO:0000313" key="3">
    <source>
        <dbReference type="Proteomes" id="UP000271554"/>
    </source>
</evidence>
<dbReference type="EMBL" id="CP032698">
    <property type="protein sequence ID" value="AYG84352.1"/>
    <property type="molecule type" value="Genomic_DNA"/>
</dbReference>
<evidence type="ECO:0000256" key="1">
    <source>
        <dbReference type="SAM" id="MobiDB-lite"/>
    </source>
</evidence>
<proteinExistence type="predicted"/>
<organism evidence="2 3">
    <name type="scientific">Streptomyces hundungensis</name>
    <dbReference type="NCBI Taxonomy" id="1077946"/>
    <lineage>
        <taxon>Bacteria</taxon>
        <taxon>Bacillati</taxon>
        <taxon>Actinomycetota</taxon>
        <taxon>Actinomycetes</taxon>
        <taxon>Kitasatosporales</taxon>
        <taxon>Streptomycetaceae</taxon>
        <taxon>Streptomyces</taxon>
    </lineage>
</organism>
<dbReference type="RefSeq" id="WP_120725713.1">
    <property type="nucleotide sequence ID" value="NZ_CP032698.1"/>
</dbReference>
<dbReference type="Proteomes" id="UP000271554">
    <property type="component" value="Chromosome"/>
</dbReference>
<dbReference type="OrthoDB" id="4228929at2"/>
<accession>A0A387HRJ2</accession>
<dbReference type="AlphaFoldDB" id="A0A387HRJ2"/>
<reference evidence="2 3" key="1">
    <citation type="submission" date="2018-10" db="EMBL/GenBank/DDBJ databases">
        <title>Relationship between Morphology and Antimicrobial Activity in Streptomyces.</title>
        <authorList>
            <person name="Kang H.J."/>
            <person name="Kim S.B."/>
        </authorList>
    </citation>
    <scope>NUCLEOTIDE SEQUENCE [LARGE SCALE GENOMIC DNA]</scope>
    <source>
        <strain evidence="2 3">BH38</strain>
    </source>
</reference>